<accession>A0A0G4EK32</accession>
<evidence type="ECO:0000313" key="15">
    <source>
        <dbReference type="EMBL" id="CEL96760.1"/>
    </source>
</evidence>
<dbReference type="NCBIfam" id="TIGR01126">
    <property type="entry name" value="pdi_dom"/>
    <property type="match status" value="2"/>
</dbReference>
<dbReference type="GO" id="GO:0006457">
    <property type="term" value="P:protein folding"/>
    <property type="evidence" value="ECO:0007669"/>
    <property type="project" value="TreeGrafter"/>
</dbReference>
<evidence type="ECO:0000259" key="14">
    <source>
        <dbReference type="PROSITE" id="PS51352"/>
    </source>
</evidence>
<protein>
    <recommendedName>
        <fullName evidence="4 13">Protein disulfide-isomerase</fullName>
        <ecNumber evidence="4 13">5.3.4.1</ecNumber>
    </recommendedName>
</protein>
<dbReference type="InterPro" id="IPR005792">
    <property type="entry name" value="Prot_disulphide_isomerase"/>
</dbReference>
<evidence type="ECO:0000256" key="8">
    <source>
        <dbReference type="ARBA" id="ARBA00023157"/>
    </source>
</evidence>
<feature type="domain" description="Thioredoxin" evidence="14">
    <location>
        <begin position="8"/>
        <end position="130"/>
    </location>
</feature>
<gene>
    <name evidence="15" type="ORF">Vbra_12065</name>
</gene>
<organism evidence="15 16">
    <name type="scientific">Vitrella brassicaformis (strain CCMP3155)</name>
    <dbReference type="NCBI Taxonomy" id="1169540"/>
    <lineage>
        <taxon>Eukaryota</taxon>
        <taxon>Sar</taxon>
        <taxon>Alveolata</taxon>
        <taxon>Colpodellida</taxon>
        <taxon>Vitrellaceae</taxon>
        <taxon>Vitrella</taxon>
    </lineage>
</organism>
<keyword evidence="6" id="KW-0677">Repeat</keyword>
<dbReference type="PRINTS" id="PR00421">
    <property type="entry name" value="THIOREDOXIN"/>
</dbReference>
<evidence type="ECO:0000256" key="6">
    <source>
        <dbReference type="ARBA" id="ARBA00022737"/>
    </source>
</evidence>
<dbReference type="InterPro" id="IPR013766">
    <property type="entry name" value="Thioredoxin_domain"/>
</dbReference>
<comment type="subcellular location">
    <subcellularLocation>
        <location evidence="2">Endoplasmic reticulum lumen</location>
    </subcellularLocation>
</comment>
<dbReference type="SUPFAM" id="SSF52833">
    <property type="entry name" value="Thioredoxin-like"/>
    <property type="match status" value="4"/>
</dbReference>
<evidence type="ECO:0000256" key="5">
    <source>
        <dbReference type="ARBA" id="ARBA00022729"/>
    </source>
</evidence>
<dbReference type="AlphaFoldDB" id="A0A0G4EK32"/>
<dbReference type="PROSITE" id="PS00194">
    <property type="entry name" value="THIOREDOXIN_1"/>
    <property type="match status" value="2"/>
</dbReference>
<dbReference type="Proteomes" id="UP000041254">
    <property type="component" value="Unassembled WGS sequence"/>
</dbReference>
<keyword evidence="10 11" id="KW-0676">Redox-active center</keyword>
<sequence>MKLVISVLAICLAAPAVVRAEDEEAVVTLGTDNFTSFIEQNPLSLVEFYAPWCGHCKRLAPEYEKAAKKLKESGGPPLAKVDATQEKELAEKYEVRGYPTIKFFRNGQAEEYDGGRTEPTIIEWIEKRTGPAVRVVTGEELEKLKKDKDILMVAFVKDQEAELFKTYEKVADKNRDLALFIAVVSGDAKDEVIAYRTDEDPTTCTGKSADEIEAFVKDESFPLFGAISGENYSKYVSRSQDLVWACMSPDDAKKHGDAMRSAASKFRQSYSMVHLNTEEFGSHAENALGVSEFPAVVVQKKSGRYVYPTELAIEAEKLVSFLEDVSAGKVEKAIKSEAIPEKNDEAVKVVVAKNFEEMVLRDDKDVMLEVYAPWCGHCKKLEPVYKEFAEKLQKASIDHIVVAKMDGTANESPVEGFDWSGFPTIFWIPAGAKGPSKYNGARTTEGLLKWVKEKASKPVVHDEL</sequence>
<dbReference type="OrthoDB" id="72053at2759"/>
<dbReference type="PhylomeDB" id="A0A0G4EK32"/>
<evidence type="ECO:0000256" key="13">
    <source>
        <dbReference type="RuleBase" id="RU361130"/>
    </source>
</evidence>
<proteinExistence type="inferred from homology"/>
<name>A0A0G4EK32_VITBC</name>
<dbReference type="InterPro" id="IPR005788">
    <property type="entry name" value="PDI_thioredoxin-like_dom"/>
</dbReference>
<feature type="chain" id="PRO_5005118006" description="Protein disulfide-isomerase" evidence="13">
    <location>
        <begin position="21"/>
        <end position="464"/>
    </location>
</feature>
<evidence type="ECO:0000256" key="9">
    <source>
        <dbReference type="ARBA" id="ARBA00023235"/>
    </source>
</evidence>
<dbReference type="STRING" id="1169540.A0A0G4EK32"/>
<evidence type="ECO:0000256" key="2">
    <source>
        <dbReference type="ARBA" id="ARBA00004319"/>
    </source>
</evidence>
<feature type="signal peptide" evidence="13">
    <location>
        <begin position="1"/>
        <end position="20"/>
    </location>
</feature>
<dbReference type="CDD" id="cd02981">
    <property type="entry name" value="PDI_b_family"/>
    <property type="match status" value="1"/>
</dbReference>
<dbReference type="GO" id="GO:0005788">
    <property type="term" value="C:endoplasmic reticulum lumen"/>
    <property type="evidence" value="ECO:0007669"/>
    <property type="project" value="UniProtKB-SubCell"/>
</dbReference>
<dbReference type="Pfam" id="PF13848">
    <property type="entry name" value="Thioredoxin_6"/>
    <property type="match status" value="1"/>
</dbReference>
<evidence type="ECO:0000256" key="1">
    <source>
        <dbReference type="ARBA" id="ARBA00001182"/>
    </source>
</evidence>
<dbReference type="InParanoid" id="A0A0G4EK32"/>
<evidence type="ECO:0000256" key="12">
    <source>
        <dbReference type="RuleBase" id="RU004208"/>
    </source>
</evidence>
<keyword evidence="5 13" id="KW-0732">Signal</keyword>
<dbReference type="PANTHER" id="PTHR18929">
    <property type="entry name" value="PROTEIN DISULFIDE ISOMERASE"/>
    <property type="match status" value="1"/>
</dbReference>
<evidence type="ECO:0000256" key="3">
    <source>
        <dbReference type="ARBA" id="ARBA00006347"/>
    </source>
</evidence>
<feature type="domain" description="Thioredoxin" evidence="14">
    <location>
        <begin position="325"/>
        <end position="456"/>
    </location>
</feature>
<evidence type="ECO:0000256" key="11">
    <source>
        <dbReference type="PIRSR" id="PIRSR605792-51"/>
    </source>
</evidence>
<dbReference type="CDD" id="cd02982">
    <property type="entry name" value="PDI_b'_family"/>
    <property type="match status" value="1"/>
</dbReference>
<dbReference type="FunFam" id="3.40.30.10:FF:000023">
    <property type="entry name" value="Protein disulfide-isomerase"/>
    <property type="match status" value="1"/>
</dbReference>
<keyword evidence="8 11" id="KW-1015">Disulfide bond</keyword>
<dbReference type="VEuPathDB" id="CryptoDB:Vbra_12065"/>
<comment type="catalytic activity">
    <reaction evidence="1 13">
        <text>Catalyzes the rearrangement of -S-S- bonds in proteins.</text>
        <dbReference type="EC" id="5.3.4.1"/>
    </reaction>
</comment>
<dbReference type="GO" id="GO:0003756">
    <property type="term" value="F:protein disulfide isomerase activity"/>
    <property type="evidence" value="ECO:0007669"/>
    <property type="project" value="UniProtKB-EC"/>
</dbReference>
<dbReference type="InterPro" id="IPR017937">
    <property type="entry name" value="Thioredoxin_CS"/>
</dbReference>
<dbReference type="FunCoup" id="A0A0G4EK32">
    <property type="interactions" value="340"/>
</dbReference>
<dbReference type="PROSITE" id="PS51352">
    <property type="entry name" value="THIOREDOXIN_2"/>
    <property type="match status" value="2"/>
</dbReference>
<keyword evidence="7" id="KW-0256">Endoplasmic reticulum</keyword>
<dbReference type="CDD" id="cd02961">
    <property type="entry name" value="PDI_a_family"/>
    <property type="match status" value="1"/>
</dbReference>
<dbReference type="EC" id="5.3.4.1" evidence="4 13"/>
<dbReference type="NCBIfam" id="TIGR01130">
    <property type="entry name" value="ER_PDI_fam"/>
    <property type="match status" value="1"/>
</dbReference>
<dbReference type="InterPro" id="IPR036249">
    <property type="entry name" value="Thioredoxin-like_sf"/>
</dbReference>
<keyword evidence="16" id="KW-1185">Reference proteome</keyword>
<dbReference type="Pfam" id="PF00085">
    <property type="entry name" value="Thioredoxin"/>
    <property type="match status" value="2"/>
</dbReference>
<dbReference type="OMA" id="FFGMKKD"/>
<reference evidence="15 16" key="1">
    <citation type="submission" date="2014-11" db="EMBL/GenBank/DDBJ databases">
        <authorList>
            <person name="Zhu J."/>
            <person name="Qi W."/>
            <person name="Song R."/>
        </authorList>
    </citation>
    <scope>NUCLEOTIDE SEQUENCE [LARGE SCALE GENOMIC DNA]</scope>
</reference>
<evidence type="ECO:0000256" key="10">
    <source>
        <dbReference type="ARBA" id="ARBA00023284"/>
    </source>
</evidence>
<evidence type="ECO:0000256" key="4">
    <source>
        <dbReference type="ARBA" id="ARBA00012723"/>
    </source>
</evidence>
<dbReference type="Gene3D" id="3.40.30.10">
    <property type="entry name" value="Glutaredoxin"/>
    <property type="match status" value="4"/>
</dbReference>
<dbReference type="EMBL" id="CDMY01000244">
    <property type="protein sequence ID" value="CEL96760.1"/>
    <property type="molecule type" value="Genomic_DNA"/>
</dbReference>
<evidence type="ECO:0000313" key="16">
    <source>
        <dbReference type="Proteomes" id="UP000041254"/>
    </source>
</evidence>
<comment type="similarity">
    <text evidence="3 12">Belongs to the protein disulfide isomerase family.</text>
</comment>
<feature type="disulfide bond" description="Redox-active" evidence="11">
    <location>
        <begin position="375"/>
        <end position="378"/>
    </location>
</feature>
<feature type="disulfide bond" description="Redox-active" evidence="11">
    <location>
        <begin position="53"/>
        <end position="56"/>
    </location>
</feature>
<dbReference type="GO" id="GO:0034976">
    <property type="term" value="P:response to endoplasmic reticulum stress"/>
    <property type="evidence" value="ECO:0007669"/>
    <property type="project" value="TreeGrafter"/>
</dbReference>
<dbReference type="CDD" id="cd02995">
    <property type="entry name" value="PDI_a_PDI_a'_C"/>
    <property type="match status" value="1"/>
</dbReference>
<evidence type="ECO:0000256" key="7">
    <source>
        <dbReference type="ARBA" id="ARBA00022824"/>
    </source>
</evidence>
<keyword evidence="9 13" id="KW-0413">Isomerase</keyword>